<keyword evidence="3" id="KW-1185">Reference proteome</keyword>
<gene>
    <name evidence="2" type="ORF">WN51_12136</name>
</gene>
<dbReference type="AlphaFoldDB" id="A0A0M9A3F6"/>
<feature type="compositionally biased region" description="Basic and acidic residues" evidence="1">
    <location>
        <begin position="14"/>
        <end position="25"/>
    </location>
</feature>
<sequence length="71" mass="7718">MAGSVRTQSVGGFIERRSNKEKDPKLISGGGKGIPKVKCFTEVSCAGTYHYALLPKQSTLLFNIPNCQMLD</sequence>
<dbReference type="Proteomes" id="UP000053105">
    <property type="component" value="Unassembled WGS sequence"/>
</dbReference>
<evidence type="ECO:0000313" key="2">
    <source>
        <dbReference type="EMBL" id="KOX76455.1"/>
    </source>
</evidence>
<feature type="compositionally biased region" description="Polar residues" evidence="1">
    <location>
        <begin position="1"/>
        <end position="10"/>
    </location>
</feature>
<reference evidence="2 3" key="1">
    <citation type="submission" date="2015-07" db="EMBL/GenBank/DDBJ databases">
        <title>The genome of Melipona quadrifasciata.</title>
        <authorList>
            <person name="Pan H."/>
            <person name="Kapheim K."/>
        </authorList>
    </citation>
    <scope>NUCLEOTIDE SEQUENCE [LARGE SCALE GENOMIC DNA]</scope>
    <source>
        <strain evidence="2">0111107301</strain>
        <tissue evidence="2">Whole body</tissue>
    </source>
</reference>
<evidence type="ECO:0000256" key="1">
    <source>
        <dbReference type="SAM" id="MobiDB-lite"/>
    </source>
</evidence>
<accession>A0A0M9A3F6</accession>
<dbReference type="EMBL" id="KQ435748">
    <property type="protein sequence ID" value="KOX76455.1"/>
    <property type="molecule type" value="Genomic_DNA"/>
</dbReference>
<organism evidence="2 3">
    <name type="scientific">Melipona quadrifasciata</name>
    <dbReference type="NCBI Taxonomy" id="166423"/>
    <lineage>
        <taxon>Eukaryota</taxon>
        <taxon>Metazoa</taxon>
        <taxon>Ecdysozoa</taxon>
        <taxon>Arthropoda</taxon>
        <taxon>Hexapoda</taxon>
        <taxon>Insecta</taxon>
        <taxon>Pterygota</taxon>
        <taxon>Neoptera</taxon>
        <taxon>Endopterygota</taxon>
        <taxon>Hymenoptera</taxon>
        <taxon>Apocrita</taxon>
        <taxon>Aculeata</taxon>
        <taxon>Apoidea</taxon>
        <taxon>Anthophila</taxon>
        <taxon>Apidae</taxon>
        <taxon>Melipona</taxon>
    </lineage>
</organism>
<evidence type="ECO:0000313" key="3">
    <source>
        <dbReference type="Proteomes" id="UP000053105"/>
    </source>
</evidence>
<feature type="region of interest" description="Disordered" evidence="1">
    <location>
        <begin position="1"/>
        <end position="28"/>
    </location>
</feature>
<name>A0A0M9A3F6_9HYME</name>
<proteinExistence type="predicted"/>
<protein>
    <submittedName>
        <fullName evidence="2">Uncharacterized protein</fullName>
    </submittedName>
</protein>